<protein>
    <recommendedName>
        <fullName evidence="13">C2H2-type domain-containing protein</fullName>
    </recommendedName>
</protein>
<dbReference type="GO" id="GO:0008270">
    <property type="term" value="F:zinc ion binding"/>
    <property type="evidence" value="ECO:0007669"/>
    <property type="project" value="UniProtKB-KW"/>
</dbReference>
<evidence type="ECO:0000256" key="10">
    <source>
        <dbReference type="ARBA" id="ARBA00023242"/>
    </source>
</evidence>
<comment type="subcellular location">
    <subcellularLocation>
        <location evidence="1">Nucleus</location>
    </subcellularLocation>
</comment>
<evidence type="ECO:0000313" key="15">
    <source>
        <dbReference type="Proteomes" id="UP000228934"/>
    </source>
</evidence>
<feature type="compositionally biased region" description="Basic and acidic residues" evidence="12">
    <location>
        <begin position="123"/>
        <end position="134"/>
    </location>
</feature>
<evidence type="ECO:0000256" key="12">
    <source>
        <dbReference type="SAM" id="MobiDB-lite"/>
    </source>
</evidence>
<accession>A0A2G9SJN7</accession>
<sequence length="354" mass="40126">QEDHTIPHRDPGEKLINMKVEKKEEEEAGSVKGGPRSTEEFRMVVRVKEEESSVAIGTGGHNVISAERPQTLSLDCNTEDQDVADVSPEANIDTRIRPYGVGRPMDSYKAQDSFRSHIVTNEVHPRLHVTERSSDPSNSKRSSSSDLGTSSSHKNNTTIQCSRVNEGLGSESSLAEDQRANTGENKHGPYQCSECGKCFNWKGHLLRHLRSHTDERPYSCLQCDKCFKHRADLSRHQRCHTGERPFSCSECEKCFTRKHDLITHQKIHTGESSFPCLECGKCFTWKRALRIHQRSHTGERPFLCLDCGKCFTQKGNLRTHQKLHTGERPFSCSECGKSFTLRSRLMSHQKTHAH</sequence>
<keyword evidence="7" id="KW-0805">Transcription regulation</keyword>
<keyword evidence="3" id="KW-0479">Metal-binding</keyword>
<keyword evidence="5 11" id="KW-0863">Zinc-finger</keyword>
<keyword evidence="15" id="KW-1185">Reference proteome</keyword>
<dbReference type="FunFam" id="3.30.160.60:FF:001767">
    <property type="entry name" value="Zinc finger protein 629"/>
    <property type="match status" value="1"/>
</dbReference>
<feature type="compositionally biased region" description="Polar residues" evidence="12">
    <location>
        <begin position="153"/>
        <end position="163"/>
    </location>
</feature>
<evidence type="ECO:0000313" key="14">
    <source>
        <dbReference type="EMBL" id="PIO40370.1"/>
    </source>
</evidence>
<feature type="compositionally biased region" description="Low complexity" evidence="12">
    <location>
        <begin position="135"/>
        <end position="152"/>
    </location>
</feature>
<name>A0A2G9SJN7_AQUCT</name>
<feature type="region of interest" description="Disordered" evidence="12">
    <location>
        <begin position="1"/>
        <end position="37"/>
    </location>
</feature>
<evidence type="ECO:0000256" key="11">
    <source>
        <dbReference type="PROSITE-ProRule" id="PRU00042"/>
    </source>
</evidence>
<dbReference type="SMART" id="SM00355">
    <property type="entry name" value="ZnF_C2H2"/>
    <property type="match status" value="6"/>
</dbReference>
<keyword evidence="10" id="KW-0539">Nucleus</keyword>
<evidence type="ECO:0000256" key="7">
    <source>
        <dbReference type="ARBA" id="ARBA00023015"/>
    </source>
</evidence>
<evidence type="ECO:0000256" key="2">
    <source>
        <dbReference type="ARBA" id="ARBA00006991"/>
    </source>
</evidence>
<feature type="region of interest" description="Disordered" evidence="12">
    <location>
        <begin position="81"/>
        <end position="107"/>
    </location>
</feature>
<evidence type="ECO:0000256" key="8">
    <source>
        <dbReference type="ARBA" id="ARBA00023125"/>
    </source>
</evidence>
<keyword evidence="4" id="KW-0677">Repeat</keyword>
<dbReference type="GO" id="GO:0000785">
    <property type="term" value="C:chromatin"/>
    <property type="evidence" value="ECO:0007669"/>
    <property type="project" value="TreeGrafter"/>
</dbReference>
<dbReference type="SUPFAM" id="SSF57667">
    <property type="entry name" value="beta-beta-alpha zinc fingers"/>
    <property type="match status" value="4"/>
</dbReference>
<dbReference type="Proteomes" id="UP000228934">
    <property type="component" value="Unassembled WGS sequence"/>
</dbReference>
<dbReference type="PANTHER" id="PTHR14003">
    <property type="entry name" value="TRANSCRIPTIONAL REPRESSOR PROTEIN YY"/>
    <property type="match status" value="1"/>
</dbReference>
<dbReference type="FunFam" id="3.30.160.60:FF:000710">
    <property type="entry name" value="Zinc finger protein 768"/>
    <property type="match status" value="1"/>
</dbReference>
<proteinExistence type="inferred from homology"/>
<keyword evidence="6" id="KW-0862">Zinc</keyword>
<dbReference type="GO" id="GO:0000981">
    <property type="term" value="F:DNA-binding transcription factor activity, RNA polymerase II-specific"/>
    <property type="evidence" value="ECO:0007669"/>
    <property type="project" value="TreeGrafter"/>
</dbReference>
<dbReference type="EMBL" id="KV923152">
    <property type="protein sequence ID" value="PIO40370.1"/>
    <property type="molecule type" value="Genomic_DNA"/>
</dbReference>
<evidence type="ECO:0000256" key="5">
    <source>
        <dbReference type="ARBA" id="ARBA00022771"/>
    </source>
</evidence>
<evidence type="ECO:0000259" key="13">
    <source>
        <dbReference type="PROSITE" id="PS50157"/>
    </source>
</evidence>
<evidence type="ECO:0000256" key="4">
    <source>
        <dbReference type="ARBA" id="ARBA00022737"/>
    </source>
</evidence>
<feature type="domain" description="C2H2-type" evidence="13">
    <location>
        <begin position="330"/>
        <end position="354"/>
    </location>
</feature>
<evidence type="ECO:0000256" key="1">
    <source>
        <dbReference type="ARBA" id="ARBA00004123"/>
    </source>
</evidence>
<evidence type="ECO:0000256" key="6">
    <source>
        <dbReference type="ARBA" id="ARBA00022833"/>
    </source>
</evidence>
<gene>
    <name evidence="14" type="ORF">AB205_0101300</name>
</gene>
<feature type="domain" description="C2H2-type" evidence="13">
    <location>
        <begin position="302"/>
        <end position="329"/>
    </location>
</feature>
<dbReference type="Pfam" id="PF00096">
    <property type="entry name" value="zf-C2H2"/>
    <property type="match status" value="5"/>
</dbReference>
<dbReference type="FunFam" id="3.30.160.60:FF:000739">
    <property type="entry name" value="Zgc:171418 protein"/>
    <property type="match status" value="1"/>
</dbReference>
<dbReference type="FunFam" id="3.30.160.60:FF:002716">
    <property type="entry name" value="Zinc finger protein 212"/>
    <property type="match status" value="1"/>
</dbReference>
<dbReference type="GO" id="GO:0005667">
    <property type="term" value="C:transcription regulator complex"/>
    <property type="evidence" value="ECO:0007669"/>
    <property type="project" value="TreeGrafter"/>
</dbReference>
<feature type="domain" description="C2H2-type" evidence="13">
    <location>
        <begin position="274"/>
        <end position="301"/>
    </location>
</feature>
<reference evidence="15" key="1">
    <citation type="journal article" date="2017" name="Nat. Commun.">
        <title>The North American bullfrog draft genome provides insight into hormonal regulation of long noncoding RNA.</title>
        <authorList>
            <person name="Hammond S.A."/>
            <person name="Warren R.L."/>
            <person name="Vandervalk B.P."/>
            <person name="Kucuk E."/>
            <person name="Khan H."/>
            <person name="Gibb E.A."/>
            <person name="Pandoh P."/>
            <person name="Kirk H."/>
            <person name="Zhao Y."/>
            <person name="Jones M."/>
            <person name="Mungall A.J."/>
            <person name="Coope R."/>
            <person name="Pleasance S."/>
            <person name="Moore R.A."/>
            <person name="Holt R.A."/>
            <person name="Round J.M."/>
            <person name="Ohora S."/>
            <person name="Walle B.V."/>
            <person name="Veldhoen N."/>
            <person name="Helbing C.C."/>
            <person name="Birol I."/>
        </authorList>
    </citation>
    <scope>NUCLEOTIDE SEQUENCE [LARGE SCALE GENOMIC DNA]</scope>
</reference>
<dbReference type="PANTHER" id="PTHR14003:SF23">
    <property type="entry name" value="ZINC FINGER PROTEIN 143"/>
    <property type="match status" value="1"/>
</dbReference>
<comment type="similarity">
    <text evidence="2">Belongs to the krueppel C2H2-type zinc-finger protein family.</text>
</comment>
<feature type="region of interest" description="Disordered" evidence="12">
    <location>
        <begin position="119"/>
        <end position="187"/>
    </location>
</feature>
<dbReference type="PROSITE" id="PS50157">
    <property type="entry name" value="ZINC_FINGER_C2H2_2"/>
    <property type="match status" value="6"/>
</dbReference>
<keyword evidence="8" id="KW-0238">DNA-binding</keyword>
<dbReference type="OrthoDB" id="10004641at2759"/>
<evidence type="ECO:0000256" key="9">
    <source>
        <dbReference type="ARBA" id="ARBA00023163"/>
    </source>
</evidence>
<dbReference type="FunFam" id="3.30.160.60:FF:001343">
    <property type="entry name" value="Zinc finger protein 568"/>
    <property type="match status" value="1"/>
</dbReference>
<dbReference type="Gene3D" id="3.30.160.60">
    <property type="entry name" value="Classic Zinc Finger"/>
    <property type="match status" value="6"/>
</dbReference>
<dbReference type="GO" id="GO:0031519">
    <property type="term" value="C:PcG protein complex"/>
    <property type="evidence" value="ECO:0007669"/>
    <property type="project" value="TreeGrafter"/>
</dbReference>
<dbReference type="InterPro" id="IPR013087">
    <property type="entry name" value="Znf_C2H2_type"/>
</dbReference>
<evidence type="ECO:0000256" key="3">
    <source>
        <dbReference type="ARBA" id="ARBA00022723"/>
    </source>
</evidence>
<dbReference type="AlphaFoldDB" id="A0A2G9SJN7"/>
<dbReference type="FunFam" id="3.30.160.60:FF:000295">
    <property type="entry name" value="zinc finger protein 19"/>
    <property type="match status" value="1"/>
</dbReference>
<feature type="domain" description="C2H2-type" evidence="13">
    <location>
        <begin position="246"/>
        <end position="273"/>
    </location>
</feature>
<feature type="compositionally biased region" description="Basic and acidic residues" evidence="12">
    <location>
        <begin position="1"/>
        <end position="13"/>
    </location>
</feature>
<dbReference type="InterPro" id="IPR036236">
    <property type="entry name" value="Znf_C2H2_sf"/>
</dbReference>
<keyword evidence="9" id="KW-0804">Transcription</keyword>
<dbReference type="PROSITE" id="PS00028">
    <property type="entry name" value="ZINC_FINGER_C2H2_1"/>
    <property type="match status" value="6"/>
</dbReference>
<organism evidence="14 15">
    <name type="scientific">Aquarana catesbeiana</name>
    <name type="common">American bullfrog</name>
    <name type="synonym">Rana catesbeiana</name>
    <dbReference type="NCBI Taxonomy" id="8400"/>
    <lineage>
        <taxon>Eukaryota</taxon>
        <taxon>Metazoa</taxon>
        <taxon>Chordata</taxon>
        <taxon>Craniata</taxon>
        <taxon>Vertebrata</taxon>
        <taxon>Euteleostomi</taxon>
        <taxon>Amphibia</taxon>
        <taxon>Batrachia</taxon>
        <taxon>Anura</taxon>
        <taxon>Neobatrachia</taxon>
        <taxon>Ranoidea</taxon>
        <taxon>Ranidae</taxon>
        <taxon>Aquarana</taxon>
    </lineage>
</organism>
<feature type="non-terminal residue" evidence="14">
    <location>
        <position position="1"/>
    </location>
</feature>
<dbReference type="GO" id="GO:0000978">
    <property type="term" value="F:RNA polymerase II cis-regulatory region sequence-specific DNA binding"/>
    <property type="evidence" value="ECO:0007669"/>
    <property type="project" value="TreeGrafter"/>
</dbReference>
<feature type="domain" description="C2H2-type" evidence="13">
    <location>
        <begin position="190"/>
        <end position="217"/>
    </location>
</feature>
<feature type="domain" description="C2H2-type" evidence="13">
    <location>
        <begin position="218"/>
        <end position="245"/>
    </location>
</feature>
<feature type="compositionally biased region" description="Basic and acidic residues" evidence="12">
    <location>
        <begin position="176"/>
        <end position="187"/>
    </location>
</feature>